<dbReference type="Proteomes" id="UP000267606">
    <property type="component" value="Unassembled WGS sequence"/>
</dbReference>
<reference evidence="3" key="1">
    <citation type="submission" date="2016-06" db="UniProtKB">
        <authorList>
            <consortium name="WormBaseParasite"/>
        </authorList>
    </citation>
    <scope>IDENTIFICATION</scope>
</reference>
<dbReference type="SUPFAM" id="SSF47757">
    <property type="entry name" value="Chemotaxis receptor methyltransferase CheR, N-terminal domain"/>
    <property type="match status" value="1"/>
</dbReference>
<evidence type="ECO:0000313" key="2">
    <source>
        <dbReference type="Proteomes" id="UP000267606"/>
    </source>
</evidence>
<keyword evidence="2" id="KW-1185">Reference proteome</keyword>
<evidence type="ECO:0000313" key="3">
    <source>
        <dbReference type="WBParaSite" id="OFLC_0001436901-mRNA-1"/>
    </source>
</evidence>
<gene>
    <name evidence="1" type="ORF">OFLC_LOCUS14361</name>
</gene>
<protein>
    <submittedName>
        <fullName evidence="3">Biogenesis of lysosome-related organelles complex 1 subunit 2</fullName>
    </submittedName>
</protein>
<dbReference type="WBParaSite" id="OFLC_0001436901-mRNA-1">
    <property type="protein sequence ID" value="OFLC_0001436901-mRNA-1"/>
    <property type="gene ID" value="OFLC_0001436901"/>
</dbReference>
<proteinExistence type="predicted"/>
<reference evidence="1 2" key="2">
    <citation type="submission" date="2018-11" db="EMBL/GenBank/DDBJ databases">
        <authorList>
            <consortium name="Pathogen Informatics"/>
        </authorList>
    </citation>
    <scope>NUCLEOTIDE SEQUENCE [LARGE SCALE GENOMIC DNA]</scope>
</reference>
<organism evidence="3">
    <name type="scientific">Onchocerca flexuosa</name>
    <dbReference type="NCBI Taxonomy" id="387005"/>
    <lineage>
        <taxon>Eukaryota</taxon>
        <taxon>Metazoa</taxon>
        <taxon>Ecdysozoa</taxon>
        <taxon>Nematoda</taxon>
        <taxon>Chromadorea</taxon>
        <taxon>Rhabditida</taxon>
        <taxon>Spirurina</taxon>
        <taxon>Spiruromorpha</taxon>
        <taxon>Filarioidea</taxon>
        <taxon>Onchocercidae</taxon>
        <taxon>Onchocerca</taxon>
    </lineage>
</organism>
<accession>A0A183I3P9</accession>
<dbReference type="AlphaFoldDB" id="A0A183I3P9"/>
<dbReference type="EMBL" id="UZAJ01040792">
    <property type="protein sequence ID" value="VDP16712.1"/>
    <property type="molecule type" value="Genomic_DNA"/>
</dbReference>
<evidence type="ECO:0000313" key="1">
    <source>
        <dbReference type="EMBL" id="VDP16712.1"/>
    </source>
</evidence>
<sequence>MDTVKVTSKDTNLNVETFVARFKTLKIRAQNDWEAMQEKLEQSAEIDNALTSLKNGLNHLLRQRSLEERAEYLQKMQDNRERLLNIEHEELLNRVTILKSNLGNEFSE</sequence>
<name>A0A183I3P9_9BILA</name>